<dbReference type="Pfam" id="PF05938">
    <property type="entry name" value="Self-incomp_S1"/>
    <property type="match status" value="1"/>
</dbReference>
<reference evidence="7" key="1">
    <citation type="journal article" date="2023" name="Plant J.">
        <title>Genome sequences and population genomics provide insights into the demographic history, inbreeding, and mutation load of two 'living fossil' tree species of Dipteronia.</title>
        <authorList>
            <person name="Feng Y."/>
            <person name="Comes H.P."/>
            <person name="Chen J."/>
            <person name="Zhu S."/>
            <person name="Lu R."/>
            <person name="Zhang X."/>
            <person name="Li P."/>
            <person name="Qiu J."/>
            <person name="Olsen K.M."/>
            <person name="Qiu Y."/>
        </authorList>
    </citation>
    <scope>NUCLEOTIDE SEQUENCE</scope>
    <source>
        <strain evidence="7">KIB01</strain>
    </source>
</reference>
<keyword evidence="5" id="KW-0732">Signal</keyword>
<dbReference type="GO" id="GO:0005576">
    <property type="term" value="C:extracellular region"/>
    <property type="evidence" value="ECO:0007669"/>
    <property type="project" value="UniProtKB-SubCell"/>
</dbReference>
<comment type="subcellular location">
    <subcellularLocation>
        <location evidence="1 6">Secreted</location>
    </subcellularLocation>
</comment>
<dbReference type="Proteomes" id="UP001280121">
    <property type="component" value="Unassembled WGS sequence"/>
</dbReference>
<evidence type="ECO:0000256" key="5">
    <source>
        <dbReference type="ARBA" id="ARBA00022729"/>
    </source>
</evidence>
<sequence length="129" mass="15696">MMTTFNTQSNYFAEALFEEEYVRLTNLLDPEATIKVQCKSGDGDLGVKYLRYGEYYEFEFRILFRTLYWCNMWWDNKIHSIKAFDVDRRDNELCQSMCAWKIKRDGAYLLRETDHAHSSYREYVKLYSW</sequence>
<dbReference type="AlphaFoldDB" id="A0AAD9WWI9"/>
<dbReference type="PANTHER" id="PTHR31232:SF172">
    <property type="entry name" value="S-PROTEIN HOMOLOG"/>
    <property type="match status" value="1"/>
</dbReference>
<keyword evidence="4 6" id="KW-0964">Secreted</keyword>
<proteinExistence type="inferred from homology"/>
<organism evidence="7 8">
    <name type="scientific">Dipteronia dyeriana</name>
    <dbReference type="NCBI Taxonomy" id="168575"/>
    <lineage>
        <taxon>Eukaryota</taxon>
        <taxon>Viridiplantae</taxon>
        <taxon>Streptophyta</taxon>
        <taxon>Embryophyta</taxon>
        <taxon>Tracheophyta</taxon>
        <taxon>Spermatophyta</taxon>
        <taxon>Magnoliopsida</taxon>
        <taxon>eudicotyledons</taxon>
        <taxon>Gunneridae</taxon>
        <taxon>Pentapetalae</taxon>
        <taxon>rosids</taxon>
        <taxon>malvids</taxon>
        <taxon>Sapindales</taxon>
        <taxon>Sapindaceae</taxon>
        <taxon>Hippocastanoideae</taxon>
        <taxon>Acereae</taxon>
        <taxon>Dipteronia</taxon>
    </lineage>
</organism>
<evidence type="ECO:0000256" key="1">
    <source>
        <dbReference type="ARBA" id="ARBA00004613"/>
    </source>
</evidence>
<keyword evidence="3 6" id="KW-0713">Self-incompatibility</keyword>
<evidence type="ECO:0000313" key="8">
    <source>
        <dbReference type="Proteomes" id="UP001280121"/>
    </source>
</evidence>
<dbReference type="PANTHER" id="PTHR31232">
    <property type="match status" value="1"/>
</dbReference>
<evidence type="ECO:0000256" key="4">
    <source>
        <dbReference type="ARBA" id="ARBA00022525"/>
    </source>
</evidence>
<dbReference type="InterPro" id="IPR010264">
    <property type="entry name" value="Self-incomp_S1"/>
</dbReference>
<protein>
    <recommendedName>
        <fullName evidence="6">S-protein homolog</fullName>
    </recommendedName>
</protein>
<keyword evidence="8" id="KW-1185">Reference proteome</keyword>
<dbReference type="EMBL" id="JANJYI010000006">
    <property type="protein sequence ID" value="KAK2644700.1"/>
    <property type="molecule type" value="Genomic_DNA"/>
</dbReference>
<accession>A0AAD9WWI9</accession>
<comment type="caution">
    <text evidence="7">The sequence shown here is derived from an EMBL/GenBank/DDBJ whole genome shotgun (WGS) entry which is preliminary data.</text>
</comment>
<evidence type="ECO:0000313" key="7">
    <source>
        <dbReference type="EMBL" id="KAK2644700.1"/>
    </source>
</evidence>
<evidence type="ECO:0000256" key="6">
    <source>
        <dbReference type="RuleBase" id="RU367044"/>
    </source>
</evidence>
<dbReference type="GO" id="GO:0060320">
    <property type="term" value="P:rejection of self pollen"/>
    <property type="evidence" value="ECO:0007669"/>
    <property type="project" value="UniProtKB-KW"/>
</dbReference>
<evidence type="ECO:0000256" key="3">
    <source>
        <dbReference type="ARBA" id="ARBA00022471"/>
    </source>
</evidence>
<comment type="similarity">
    <text evidence="2 6">Belongs to the plant self-incompatibility (S1) protein family.</text>
</comment>
<gene>
    <name evidence="7" type="ORF">Ddye_019895</name>
</gene>
<name>A0AAD9WWI9_9ROSI</name>
<evidence type="ECO:0000256" key="2">
    <source>
        <dbReference type="ARBA" id="ARBA00005581"/>
    </source>
</evidence>